<evidence type="ECO:0000256" key="1">
    <source>
        <dbReference type="SAM" id="Phobius"/>
    </source>
</evidence>
<dbReference type="EMBL" id="DTTC01000237">
    <property type="protein sequence ID" value="HIA98255.1"/>
    <property type="molecule type" value="Genomic_DNA"/>
</dbReference>
<comment type="caution">
    <text evidence="2">The sequence shown here is derived from an EMBL/GenBank/DDBJ whole genome shotgun (WGS) entry which is preliminary data.</text>
</comment>
<name>A0A7J4D048_9ARCH</name>
<dbReference type="AlphaFoldDB" id="A0A7J4D048"/>
<reference evidence="3" key="1">
    <citation type="journal article" date="2019" name="bioRxiv">
        <title>Genome diversification in globally distributed novel marine Proteobacteria is linked to environmental adaptation.</title>
        <authorList>
            <person name="Zhou Z."/>
            <person name="Tran P.Q."/>
            <person name="Kieft K."/>
            <person name="Anantharaman K."/>
        </authorList>
    </citation>
    <scope>NUCLEOTIDE SEQUENCE [LARGE SCALE GENOMIC DNA]</scope>
</reference>
<dbReference type="Pfam" id="PF20221">
    <property type="entry name" value="DUF6580"/>
    <property type="match status" value="1"/>
</dbReference>
<dbReference type="InterPro" id="IPR046487">
    <property type="entry name" value="DUF6580"/>
</dbReference>
<accession>A0A7J4D048</accession>
<gene>
    <name evidence="2" type="ORF">EYO15_03635</name>
</gene>
<evidence type="ECO:0000313" key="3">
    <source>
        <dbReference type="Proteomes" id="UP000589132"/>
    </source>
</evidence>
<keyword evidence="1" id="KW-1133">Transmembrane helix</keyword>
<dbReference type="Proteomes" id="UP000589132">
    <property type="component" value="Unassembled WGS sequence"/>
</dbReference>
<protein>
    <recommendedName>
        <fullName evidence="4">VUT family protein</fullName>
    </recommendedName>
</protein>
<feature type="transmembrane region" description="Helical" evidence="1">
    <location>
        <begin position="150"/>
        <end position="172"/>
    </location>
</feature>
<organism evidence="2 3">
    <name type="scientific">Marine Group III euryarchaeote</name>
    <dbReference type="NCBI Taxonomy" id="2173149"/>
    <lineage>
        <taxon>Archaea</taxon>
        <taxon>Methanobacteriati</taxon>
        <taxon>Thermoplasmatota</taxon>
        <taxon>Thermoplasmata</taxon>
        <taxon>Candidatus Thermoprofundales</taxon>
    </lineage>
</organism>
<feature type="transmembrane region" description="Helical" evidence="1">
    <location>
        <begin position="6"/>
        <end position="26"/>
    </location>
</feature>
<sequence length="190" mass="21453">MAKTRLPILTTAIMLFALGFLGRIALHDYHNFETIMVSVFLASMLLPASVAMTVTLSMIVLSDIYLGYFGASKIIIFTYTGFLMVSMITSRFQQIIRGEFKPGTVYKFTASGLIFATIYDTWTNFGVFWLSYAHTPENLVLVYILGLPFMIYHLLSSIITFTVLGFPIYCALSSKANDTYILNQRKELEI</sequence>
<feature type="transmembrane region" description="Helical" evidence="1">
    <location>
        <begin position="65"/>
        <end position="88"/>
    </location>
</feature>
<proteinExistence type="predicted"/>
<feature type="transmembrane region" description="Helical" evidence="1">
    <location>
        <begin position="108"/>
        <end position="130"/>
    </location>
</feature>
<keyword evidence="1" id="KW-0812">Transmembrane</keyword>
<evidence type="ECO:0000313" key="2">
    <source>
        <dbReference type="EMBL" id="HIA98255.1"/>
    </source>
</evidence>
<evidence type="ECO:0008006" key="4">
    <source>
        <dbReference type="Google" id="ProtNLM"/>
    </source>
</evidence>
<keyword evidence="1" id="KW-0472">Membrane</keyword>
<feature type="transmembrane region" description="Helical" evidence="1">
    <location>
        <begin position="38"/>
        <end position="59"/>
    </location>
</feature>